<dbReference type="HOGENOM" id="CLU_2811170_0_0_12"/>
<organism evidence="1 2">
    <name type="scientific">Leadbettera azotonutricia (strain ATCC BAA-888 / DSM 13862 / ZAS-9)</name>
    <name type="common">Treponema azotonutricium</name>
    <dbReference type="NCBI Taxonomy" id="545695"/>
    <lineage>
        <taxon>Bacteria</taxon>
        <taxon>Pseudomonadati</taxon>
        <taxon>Spirochaetota</taxon>
        <taxon>Spirochaetia</taxon>
        <taxon>Spirochaetales</taxon>
        <taxon>Breznakiellaceae</taxon>
        <taxon>Leadbettera</taxon>
    </lineage>
</organism>
<dbReference type="EMBL" id="CP001841">
    <property type="protein sequence ID" value="AEF82037.1"/>
    <property type="molecule type" value="Genomic_DNA"/>
</dbReference>
<dbReference type="Proteomes" id="UP000009222">
    <property type="component" value="Chromosome"/>
</dbReference>
<dbReference type="STRING" id="545695.TREAZ_2373"/>
<keyword evidence="2" id="KW-1185">Reference proteome</keyword>
<evidence type="ECO:0000313" key="1">
    <source>
        <dbReference type="EMBL" id="AEF82037.1"/>
    </source>
</evidence>
<name>F5YGE6_LEAAZ</name>
<reference evidence="1 2" key="2">
    <citation type="journal article" date="2011" name="ISME J.">
        <title>RNA-seq reveals cooperative metabolic interactions between two termite-gut spirochete species in co-culture.</title>
        <authorList>
            <person name="Rosenthal A.Z."/>
            <person name="Matson E.G."/>
            <person name="Eldar A."/>
            <person name="Leadbetter J.R."/>
        </authorList>
    </citation>
    <scope>NUCLEOTIDE SEQUENCE [LARGE SCALE GENOMIC DNA]</scope>
    <source>
        <strain evidence="2">ATCC BAA-888 / DSM 13862 / ZAS-9</strain>
    </source>
</reference>
<reference evidence="2" key="1">
    <citation type="submission" date="2009-12" db="EMBL/GenBank/DDBJ databases">
        <title>Complete sequence of Treponema azotonutricium strain ZAS-9.</title>
        <authorList>
            <person name="Tetu S.G."/>
            <person name="Matson E."/>
            <person name="Ren Q."/>
            <person name="Seshadri R."/>
            <person name="Elbourne L."/>
            <person name="Hassan K.A."/>
            <person name="Durkin A."/>
            <person name="Radune D."/>
            <person name="Mohamoud Y."/>
            <person name="Shay R."/>
            <person name="Jin S."/>
            <person name="Zhang X."/>
            <person name="Lucey K."/>
            <person name="Ballor N.R."/>
            <person name="Ottesen E."/>
            <person name="Rosenthal R."/>
            <person name="Allen A."/>
            <person name="Leadbetter J.R."/>
            <person name="Paulsen I.T."/>
        </authorList>
    </citation>
    <scope>NUCLEOTIDE SEQUENCE [LARGE SCALE GENOMIC DNA]</scope>
    <source>
        <strain evidence="2">ATCC BAA-888 / DSM 13862 / ZAS-9</strain>
    </source>
</reference>
<accession>F5YGE6</accession>
<sequence length="67" mass="8064">MTNPMNEITLEEALKPFWEEQDRFYETNKHLTMRQLLESMEGRKYNFTDADITTYAPVVFHDLSKTF</sequence>
<gene>
    <name evidence="1" type="ordered locus">TREAZ_2373</name>
</gene>
<dbReference type="InParanoid" id="F5YGE6"/>
<dbReference type="KEGG" id="taz:TREAZ_2373"/>
<dbReference type="RefSeq" id="WP_015713142.1">
    <property type="nucleotide sequence ID" value="NC_015577.1"/>
</dbReference>
<evidence type="ECO:0000313" key="2">
    <source>
        <dbReference type="Proteomes" id="UP000009222"/>
    </source>
</evidence>
<dbReference type="AlphaFoldDB" id="F5YGE6"/>
<proteinExistence type="predicted"/>
<protein>
    <submittedName>
        <fullName evidence="1">Uncharacterized protein</fullName>
    </submittedName>
</protein>